<dbReference type="GO" id="GO:0003700">
    <property type="term" value="F:DNA-binding transcription factor activity"/>
    <property type="evidence" value="ECO:0007669"/>
    <property type="project" value="InterPro"/>
</dbReference>
<evidence type="ECO:0000256" key="3">
    <source>
        <dbReference type="ARBA" id="ARBA00023125"/>
    </source>
</evidence>
<protein>
    <recommendedName>
        <fullName evidence="6">TF-B3 domain-containing protein</fullName>
    </recommendedName>
</protein>
<dbReference type="Proteomes" id="UP001187192">
    <property type="component" value="Unassembled WGS sequence"/>
</dbReference>
<proteinExistence type="predicted"/>
<dbReference type="InterPro" id="IPR044800">
    <property type="entry name" value="LEC2-like"/>
</dbReference>
<comment type="caution">
    <text evidence="7">The sequence shown here is derived from an EMBL/GenBank/DDBJ whole genome shotgun (WGS) entry which is preliminary data.</text>
</comment>
<dbReference type="SUPFAM" id="SSF101936">
    <property type="entry name" value="DNA-binding pseudobarrel domain"/>
    <property type="match status" value="1"/>
</dbReference>
<dbReference type="InterPro" id="IPR015300">
    <property type="entry name" value="DNA-bd_pseudobarrel_sf"/>
</dbReference>
<evidence type="ECO:0000256" key="4">
    <source>
        <dbReference type="ARBA" id="ARBA00023163"/>
    </source>
</evidence>
<dbReference type="GO" id="GO:0003677">
    <property type="term" value="F:DNA binding"/>
    <property type="evidence" value="ECO:0007669"/>
    <property type="project" value="UniProtKB-KW"/>
</dbReference>
<keyword evidence="3" id="KW-0238">DNA-binding</keyword>
<keyword evidence="8" id="KW-1185">Reference proteome</keyword>
<dbReference type="GO" id="GO:0005634">
    <property type="term" value="C:nucleus"/>
    <property type="evidence" value="ECO:0007669"/>
    <property type="project" value="UniProtKB-SubCell"/>
</dbReference>
<keyword evidence="5" id="KW-0539">Nucleus</keyword>
<evidence type="ECO:0000259" key="6">
    <source>
        <dbReference type="Pfam" id="PF02362"/>
    </source>
</evidence>
<keyword evidence="4" id="KW-0804">Transcription</keyword>
<dbReference type="AlphaFoldDB" id="A0AA88CR19"/>
<dbReference type="PANTHER" id="PTHR31140:SF145">
    <property type="entry name" value="TF-B3 DOMAIN-CONTAINING PROTEIN"/>
    <property type="match status" value="1"/>
</dbReference>
<reference evidence="7" key="1">
    <citation type="submission" date="2023-07" db="EMBL/GenBank/DDBJ databases">
        <title>draft genome sequence of fig (Ficus carica).</title>
        <authorList>
            <person name="Takahashi T."/>
            <person name="Nishimura K."/>
        </authorList>
    </citation>
    <scope>NUCLEOTIDE SEQUENCE</scope>
</reference>
<gene>
    <name evidence="7" type="ORF">TIFTF001_001392</name>
</gene>
<evidence type="ECO:0000256" key="1">
    <source>
        <dbReference type="ARBA" id="ARBA00004123"/>
    </source>
</evidence>
<feature type="domain" description="TF-B3" evidence="6">
    <location>
        <begin position="15"/>
        <end position="92"/>
    </location>
</feature>
<dbReference type="CDD" id="cd10017">
    <property type="entry name" value="B3_DNA"/>
    <property type="match status" value="1"/>
</dbReference>
<evidence type="ECO:0000256" key="5">
    <source>
        <dbReference type="ARBA" id="ARBA00023242"/>
    </source>
</evidence>
<keyword evidence="2" id="KW-0805">Transcription regulation</keyword>
<evidence type="ECO:0000313" key="7">
    <source>
        <dbReference type="EMBL" id="GMN26681.1"/>
    </source>
</evidence>
<dbReference type="EMBL" id="BTGU01000001">
    <property type="protein sequence ID" value="GMN26681.1"/>
    <property type="molecule type" value="Genomic_DNA"/>
</dbReference>
<comment type="subcellular location">
    <subcellularLocation>
        <location evidence="1">Nucleus</location>
    </subcellularLocation>
</comment>
<dbReference type="Gene3D" id="2.40.330.10">
    <property type="entry name" value="DNA-binding pseudobarrel domain"/>
    <property type="match status" value="1"/>
</dbReference>
<dbReference type="PANTHER" id="PTHR31140">
    <property type="entry name" value="B3 DOMAIN-CONTAINING TRANSCRIPTION FACTOR ABI3"/>
    <property type="match status" value="1"/>
</dbReference>
<accession>A0AA88CR19</accession>
<evidence type="ECO:0000256" key="2">
    <source>
        <dbReference type="ARBA" id="ARBA00023015"/>
    </source>
</evidence>
<evidence type="ECO:0000313" key="8">
    <source>
        <dbReference type="Proteomes" id="UP001187192"/>
    </source>
</evidence>
<name>A0AA88CR19_FICCA</name>
<dbReference type="InterPro" id="IPR003340">
    <property type="entry name" value="B3_DNA-bd"/>
</dbReference>
<sequence length="129" mass="14855">MELMFRKSLKWTDVHARLLVPTKCLNKFPRTSEGVHTFGLQVRDADGSLWRFRCAVRKTGYRKPVLSGDWHRFVVSKGLSIGDEIKFYKEHHDDGQESCTGAQQYYRVEVKKALVVFGVVFGLGTPYMI</sequence>
<organism evidence="7 8">
    <name type="scientific">Ficus carica</name>
    <name type="common">Common fig</name>
    <dbReference type="NCBI Taxonomy" id="3494"/>
    <lineage>
        <taxon>Eukaryota</taxon>
        <taxon>Viridiplantae</taxon>
        <taxon>Streptophyta</taxon>
        <taxon>Embryophyta</taxon>
        <taxon>Tracheophyta</taxon>
        <taxon>Spermatophyta</taxon>
        <taxon>Magnoliopsida</taxon>
        <taxon>eudicotyledons</taxon>
        <taxon>Gunneridae</taxon>
        <taxon>Pentapetalae</taxon>
        <taxon>rosids</taxon>
        <taxon>fabids</taxon>
        <taxon>Rosales</taxon>
        <taxon>Moraceae</taxon>
        <taxon>Ficeae</taxon>
        <taxon>Ficus</taxon>
    </lineage>
</organism>
<dbReference type="Pfam" id="PF02362">
    <property type="entry name" value="B3"/>
    <property type="match status" value="1"/>
</dbReference>